<evidence type="ECO:0000259" key="4">
    <source>
        <dbReference type="PROSITE" id="PS50109"/>
    </source>
</evidence>
<dbReference type="Gene3D" id="3.30.450.40">
    <property type="match status" value="1"/>
</dbReference>
<protein>
    <recommendedName>
        <fullName evidence="2">histidine kinase</fullName>
        <ecNumber evidence="2">2.7.13.3</ecNumber>
    </recommendedName>
</protein>
<dbReference type="GO" id="GO:0000155">
    <property type="term" value="F:phosphorelay sensor kinase activity"/>
    <property type="evidence" value="ECO:0007669"/>
    <property type="project" value="InterPro"/>
</dbReference>
<evidence type="ECO:0000256" key="1">
    <source>
        <dbReference type="ARBA" id="ARBA00000085"/>
    </source>
</evidence>
<feature type="domain" description="Histidine kinase" evidence="4">
    <location>
        <begin position="184"/>
        <end position="401"/>
    </location>
</feature>
<dbReference type="Proteomes" id="UP000184731">
    <property type="component" value="Chromosome"/>
</dbReference>
<dbReference type="EMBL" id="CP017834">
    <property type="protein sequence ID" value="APJ03122.1"/>
    <property type="molecule type" value="Genomic_DNA"/>
</dbReference>
<dbReference type="InterPro" id="IPR003018">
    <property type="entry name" value="GAF"/>
</dbReference>
<dbReference type="KEGG" id="saqi:AXG55_04050"/>
<dbReference type="AlphaFoldDB" id="A0A1L4CYV0"/>
<dbReference type="PROSITE" id="PS50109">
    <property type="entry name" value="HIS_KIN"/>
    <property type="match status" value="1"/>
</dbReference>
<reference evidence="5 6" key="1">
    <citation type="submission" date="2016-10" db="EMBL/GenBank/DDBJ databases">
        <title>Silvanigrella aquatica sp. nov., isolated from a freshwater lake located in the Black Forest, Germany, description of Silvanigrellaceae fam. nov., Silvanigrellales ord. nov., reclassification of the order Bdellovibrionales in the class Oligoflexia, reclassification of the families Bacteriovoracaceae and Halobacteriovoraceae in the new order Bacteriovoracales ord. nov., and reclassification of the family Pseudobacteriovoracaceae in the order Oligoflexiales.</title>
        <authorList>
            <person name="Hahn M.W."/>
            <person name="Schmidt J."/>
            <person name="Koll U."/>
            <person name="Rohde M."/>
            <person name="Verbag S."/>
            <person name="Pitt A."/>
            <person name="Nakai R."/>
            <person name="Naganuma T."/>
            <person name="Lang E."/>
        </authorList>
    </citation>
    <scope>NUCLEOTIDE SEQUENCE [LARGE SCALE GENOMIC DNA]</scope>
    <source>
        <strain evidence="5 6">MWH-Nonnen-W8red</strain>
    </source>
</reference>
<dbReference type="PANTHER" id="PTHR43102">
    <property type="entry name" value="SLR1143 PROTEIN"/>
    <property type="match status" value="1"/>
</dbReference>
<dbReference type="InterPro" id="IPR036097">
    <property type="entry name" value="HisK_dim/P_sf"/>
</dbReference>
<keyword evidence="6" id="KW-1185">Reference proteome</keyword>
<name>A0A1L4CYV0_9BACT</name>
<dbReference type="OrthoDB" id="315417at2"/>
<accession>A0A1L4CYV0</accession>
<evidence type="ECO:0000256" key="3">
    <source>
        <dbReference type="ARBA" id="ARBA00022553"/>
    </source>
</evidence>
<dbReference type="InterPro" id="IPR005467">
    <property type="entry name" value="His_kinase_dom"/>
</dbReference>
<dbReference type="RefSeq" id="WP_148696843.1">
    <property type="nucleotide sequence ID" value="NZ_CP017834.1"/>
</dbReference>
<dbReference type="InterPro" id="IPR004358">
    <property type="entry name" value="Sig_transdc_His_kin-like_C"/>
</dbReference>
<dbReference type="STRING" id="1915309.AXG55_04050"/>
<dbReference type="Pfam" id="PF01590">
    <property type="entry name" value="GAF"/>
    <property type="match status" value="1"/>
</dbReference>
<gene>
    <name evidence="5" type="ORF">AXG55_04050</name>
</gene>
<dbReference type="SMART" id="SM00388">
    <property type="entry name" value="HisKA"/>
    <property type="match status" value="1"/>
</dbReference>
<dbReference type="PANTHER" id="PTHR43102:SF2">
    <property type="entry name" value="GAF DOMAIN-CONTAINING PROTEIN"/>
    <property type="match status" value="1"/>
</dbReference>
<comment type="catalytic activity">
    <reaction evidence="1">
        <text>ATP + protein L-histidine = ADP + protein N-phospho-L-histidine.</text>
        <dbReference type="EC" id="2.7.13.3"/>
    </reaction>
</comment>
<dbReference type="SMART" id="SM00065">
    <property type="entry name" value="GAF"/>
    <property type="match status" value="1"/>
</dbReference>
<evidence type="ECO:0000313" key="5">
    <source>
        <dbReference type="EMBL" id="APJ03122.1"/>
    </source>
</evidence>
<dbReference type="CDD" id="cd00082">
    <property type="entry name" value="HisKA"/>
    <property type="match status" value="1"/>
</dbReference>
<dbReference type="PRINTS" id="PR00344">
    <property type="entry name" value="BCTRLSENSOR"/>
</dbReference>
<dbReference type="InterPro" id="IPR003661">
    <property type="entry name" value="HisK_dim/P_dom"/>
</dbReference>
<dbReference type="Pfam" id="PF00512">
    <property type="entry name" value="HisKA"/>
    <property type="match status" value="1"/>
</dbReference>
<dbReference type="InterPro" id="IPR003594">
    <property type="entry name" value="HATPase_dom"/>
</dbReference>
<sequence>MPKNEKSRLNDLKRYKVLDTPPEFHFDELTKLASLICDTPIALISLVDEERQWFKSKVGLEVNETPRDVSFCSHAIEQDKEFIVEDALNDARFKDNPLVLEEPKIRFYAGIPLKSSNGYNIGTLCVIDKKERKLDERQIEILKSLSKQAMNYIEMYKKIFEMLHVKNSLIQAERINSALNLAAGISHEINNPLAIMLGKLEILKERVNEDEVIEKEELLKDFSSIANAGTRITKIVKGLRMFSQCDENEAFGKAKFSEIWESILMICEKRIKDKGIDLKIDEYPNILIHCKFINICHAIYNIIINAFDSIKHLDTKWIHIKFIEDLKNNNINIRIIDSGNGIPPNIKEKMMEPFFSTKEINVSKGLGLSIARGIFEENKGKLNYDEKCQNTCFVITLPFIKK</sequence>
<dbReference type="SUPFAM" id="SSF55874">
    <property type="entry name" value="ATPase domain of HSP90 chaperone/DNA topoisomerase II/histidine kinase"/>
    <property type="match status" value="1"/>
</dbReference>
<evidence type="ECO:0000313" key="6">
    <source>
        <dbReference type="Proteomes" id="UP000184731"/>
    </source>
</evidence>
<dbReference type="Pfam" id="PF02518">
    <property type="entry name" value="HATPase_c"/>
    <property type="match status" value="1"/>
</dbReference>
<dbReference type="Gene3D" id="1.10.287.130">
    <property type="match status" value="1"/>
</dbReference>
<dbReference type="EC" id="2.7.13.3" evidence="2"/>
<dbReference type="Gene3D" id="3.30.565.10">
    <property type="entry name" value="Histidine kinase-like ATPase, C-terminal domain"/>
    <property type="match status" value="1"/>
</dbReference>
<dbReference type="InterPro" id="IPR036890">
    <property type="entry name" value="HATPase_C_sf"/>
</dbReference>
<organism evidence="5 6">
    <name type="scientific">Silvanigrella aquatica</name>
    <dbReference type="NCBI Taxonomy" id="1915309"/>
    <lineage>
        <taxon>Bacteria</taxon>
        <taxon>Pseudomonadati</taxon>
        <taxon>Bdellovibrionota</taxon>
        <taxon>Oligoflexia</taxon>
        <taxon>Silvanigrellales</taxon>
        <taxon>Silvanigrellaceae</taxon>
        <taxon>Silvanigrella</taxon>
    </lineage>
</organism>
<proteinExistence type="predicted"/>
<dbReference type="SUPFAM" id="SSF55781">
    <property type="entry name" value="GAF domain-like"/>
    <property type="match status" value="1"/>
</dbReference>
<dbReference type="SMART" id="SM00387">
    <property type="entry name" value="HATPase_c"/>
    <property type="match status" value="1"/>
</dbReference>
<keyword evidence="3" id="KW-0597">Phosphoprotein</keyword>
<evidence type="ECO:0000256" key="2">
    <source>
        <dbReference type="ARBA" id="ARBA00012438"/>
    </source>
</evidence>
<dbReference type="InterPro" id="IPR029016">
    <property type="entry name" value="GAF-like_dom_sf"/>
</dbReference>
<dbReference type="SUPFAM" id="SSF47384">
    <property type="entry name" value="Homodimeric domain of signal transducing histidine kinase"/>
    <property type="match status" value="1"/>
</dbReference>